<evidence type="ECO:0000256" key="6">
    <source>
        <dbReference type="ARBA" id="ARBA00023306"/>
    </source>
</evidence>
<evidence type="ECO:0000256" key="3">
    <source>
        <dbReference type="ARBA" id="ARBA00022692"/>
    </source>
</evidence>
<dbReference type="Proteomes" id="UP001589793">
    <property type="component" value="Unassembled WGS sequence"/>
</dbReference>
<keyword evidence="4 7" id="KW-1133">Transmembrane helix</keyword>
<keyword evidence="2 7" id="KW-0132">Cell division</keyword>
<evidence type="ECO:0000313" key="9">
    <source>
        <dbReference type="EMBL" id="MFC0675689.1"/>
    </source>
</evidence>
<evidence type="ECO:0000256" key="8">
    <source>
        <dbReference type="SAM" id="MobiDB-lite"/>
    </source>
</evidence>
<comment type="function">
    <text evidence="7">Involved in cell division.</text>
</comment>
<evidence type="ECO:0000256" key="7">
    <source>
        <dbReference type="HAMAP-Rule" id="MF_00631"/>
    </source>
</evidence>
<evidence type="ECO:0000313" key="10">
    <source>
        <dbReference type="Proteomes" id="UP001589793"/>
    </source>
</evidence>
<sequence>MAAKKRNRRSGRSTARPSTEAASSTAAEPDEEVEAAQDEAEDTSGSPKSSGSLKDPVRRGGAAKDAPAASTRRSAEAERTRTSRRRVAAVQPNPTWLAPFAVTMLILGLVYLVVYYLSAGQLPLPIGDWNLAAGFGIMVVGGGALMFWK</sequence>
<comment type="similarity">
    <text evidence="7">Belongs to the CrgA family.</text>
</comment>
<organism evidence="9 10">
    <name type="scientific">Brachybacterium hainanense</name>
    <dbReference type="NCBI Taxonomy" id="1541174"/>
    <lineage>
        <taxon>Bacteria</taxon>
        <taxon>Bacillati</taxon>
        <taxon>Actinomycetota</taxon>
        <taxon>Actinomycetes</taxon>
        <taxon>Micrococcales</taxon>
        <taxon>Dermabacteraceae</taxon>
        <taxon>Brachybacterium</taxon>
    </lineage>
</organism>
<comment type="subcellular location">
    <subcellularLocation>
        <location evidence="7">Cell membrane</location>
        <topology evidence="7">Multi-pass membrane protein</topology>
    </subcellularLocation>
</comment>
<evidence type="ECO:0000256" key="5">
    <source>
        <dbReference type="ARBA" id="ARBA00023136"/>
    </source>
</evidence>
<keyword evidence="10" id="KW-1185">Reference proteome</keyword>
<keyword evidence="5 7" id="KW-0472">Membrane</keyword>
<feature type="compositionally biased region" description="Polar residues" evidence="8">
    <location>
        <begin position="43"/>
        <end position="52"/>
    </location>
</feature>
<dbReference type="EMBL" id="JBHLSV010000027">
    <property type="protein sequence ID" value="MFC0675689.1"/>
    <property type="molecule type" value="Genomic_DNA"/>
</dbReference>
<name>A0ABV6RFD9_9MICO</name>
<evidence type="ECO:0000256" key="2">
    <source>
        <dbReference type="ARBA" id="ARBA00022618"/>
    </source>
</evidence>
<dbReference type="GO" id="GO:0051301">
    <property type="term" value="P:cell division"/>
    <property type="evidence" value="ECO:0007669"/>
    <property type="project" value="UniProtKB-KW"/>
</dbReference>
<gene>
    <name evidence="7" type="primary">crgA</name>
    <name evidence="9" type="ORF">ACFFF6_17205</name>
</gene>
<feature type="transmembrane region" description="Helical" evidence="7">
    <location>
        <begin position="129"/>
        <end position="148"/>
    </location>
</feature>
<feature type="compositionally biased region" description="Basic residues" evidence="8">
    <location>
        <begin position="1"/>
        <end position="11"/>
    </location>
</feature>
<feature type="transmembrane region" description="Helical" evidence="7">
    <location>
        <begin position="95"/>
        <end position="117"/>
    </location>
</feature>
<dbReference type="HAMAP" id="MF_00631">
    <property type="entry name" value="CrgA"/>
    <property type="match status" value="1"/>
</dbReference>
<keyword evidence="1 7" id="KW-1003">Cell membrane</keyword>
<feature type="region of interest" description="Disordered" evidence="8">
    <location>
        <begin position="1"/>
        <end position="87"/>
    </location>
</feature>
<dbReference type="RefSeq" id="WP_376982720.1">
    <property type="nucleotide sequence ID" value="NZ_JBHLSV010000027.1"/>
</dbReference>
<dbReference type="Pfam" id="PF06781">
    <property type="entry name" value="CrgA"/>
    <property type="match status" value="1"/>
</dbReference>
<keyword evidence="6 7" id="KW-0131">Cell cycle</keyword>
<evidence type="ECO:0000256" key="4">
    <source>
        <dbReference type="ARBA" id="ARBA00022989"/>
    </source>
</evidence>
<evidence type="ECO:0000256" key="1">
    <source>
        <dbReference type="ARBA" id="ARBA00022475"/>
    </source>
</evidence>
<feature type="compositionally biased region" description="Acidic residues" evidence="8">
    <location>
        <begin position="28"/>
        <end position="42"/>
    </location>
</feature>
<feature type="compositionally biased region" description="Low complexity" evidence="8">
    <location>
        <begin position="12"/>
        <end position="27"/>
    </location>
</feature>
<accession>A0ABV6RFD9</accession>
<protein>
    <recommendedName>
        <fullName evidence="7">Cell division protein CrgA</fullName>
    </recommendedName>
</protein>
<comment type="caution">
    <text evidence="9">The sequence shown here is derived from an EMBL/GenBank/DDBJ whole genome shotgun (WGS) entry which is preliminary data.</text>
</comment>
<proteinExistence type="inferred from homology"/>
<reference evidence="9 10" key="1">
    <citation type="submission" date="2024-09" db="EMBL/GenBank/DDBJ databases">
        <authorList>
            <person name="Sun Q."/>
            <person name="Mori K."/>
        </authorList>
    </citation>
    <scope>NUCLEOTIDE SEQUENCE [LARGE SCALE GENOMIC DNA]</scope>
    <source>
        <strain evidence="9 10">CICC 10874</strain>
    </source>
</reference>
<dbReference type="InterPro" id="IPR009619">
    <property type="entry name" value="CrgA"/>
</dbReference>
<keyword evidence="3 7" id="KW-0812">Transmembrane</keyword>